<dbReference type="EMBL" id="HG994370">
    <property type="protein sequence ID" value="CAF2056408.1"/>
    <property type="molecule type" value="Genomic_DNA"/>
</dbReference>
<evidence type="ECO:0000313" key="2">
    <source>
        <dbReference type="EMBL" id="CAF2056408.1"/>
    </source>
</evidence>
<keyword evidence="1" id="KW-0472">Membrane</keyword>
<gene>
    <name evidence="2" type="ORF">DARMORV10_C06P11520.1</name>
</gene>
<accession>A0A816Q5Y6</accession>
<proteinExistence type="predicted"/>
<evidence type="ECO:0000256" key="1">
    <source>
        <dbReference type="SAM" id="Phobius"/>
    </source>
</evidence>
<dbReference type="Proteomes" id="UP001295469">
    <property type="component" value="Chromosome C06"/>
</dbReference>
<sequence length="104" mass="11895">MESLSKKCHQRSKLALVVTFVAVGFISLVAVIIIVIMSKPFRCFKEVNSMQVDHDERSTELPEVIRGNPLRQTLYTCSCSSSRECFVPDNVMELLQISHVFRFE</sequence>
<keyword evidence="1" id="KW-0812">Transmembrane</keyword>
<organism evidence="2">
    <name type="scientific">Brassica napus</name>
    <name type="common">Rape</name>
    <dbReference type="NCBI Taxonomy" id="3708"/>
    <lineage>
        <taxon>Eukaryota</taxon>
        <taxon>Viridiplantae</taxon>
        <taxon>Streptophyta</taxon>
        <taxon>Embryophyta</taxon>
        <taxon>Tracheophyta</taxon>
        <taxon>Spermatophyta</taxon>
        <taxon>Magnoliopsida</taxon>
        <taxon>eudicotyledons</taxon>
        <taxon>Gunneridae</taxon>
        <taxon>Pentapetalae</taxon>
        <taxon>rosids</taxon>
        <taxon>malvids</taxon>
        <taxon>Brassicales</taxon>
        <taxon>Brassicaceae</taxon>
        <taxon>Brassiceae</taxon>
        <taxon>Brassica</taxon>
    </lineage>
</organism>
<protein>
    <submittedName>
        <fullName evidence="2">(rape) hypothetical protein</fullName>
    </submittedName>
</protein>
<name>A0A816Q5Y6_BRANA</name>
<dbReference type="AlphaFoldDB" id="A0A816Q5Y6"/>
<feature type="transmembrane region" description="Helical" evidence="1">
    <location>
        <begin position="14"/>
        <end position="37"/>
    </location>
</feature>
<keyword evidence="1" id="KW-1133">Transmembrane helix</keyword>
<reference evidence="2" key="1">
    <citation type="submission" date="2021-01" db="EMBL/GenBank/DDBJ databases">
        <authorList>
            <consortium name="Genoscope - CEA"/>
            <person name="William W."/>
        </authorList>
    </citation>
    <scope>NUCLEOTIDE SEQUENCE</scope>
</reference>